<accession>A0ABD6A847</accession>
<dbReference type="GeneID" id="79316577"/>
<feature type="region of interest" description="Disordered" evidence="1">
    <location>
        <begin position="21"/>
        <end position="52"/>
    </location>
</feature>
<comment type="caution">
    <text evidence="2">The sequence shown here is derived from an EMBL/GenBank/DDBJ whole genome shotgun (WGS) entry which is preliminary data.</text>
</comment>
<dbReference type="EMBL" id="JBHTBF010000002">
    <property type="protein sequence ID" value="MFC7316771.1"/>
    <property type="molecule type" value="Genomic_DNA"/>
</dbReference>
<organism evidence="2 3">
    <name type="scientific">Halomarina halobia</name>
    <dbReference type="NCBI Taxonomy" id="3033386"/>
    <lineage>
        <taxon>Archaea</taxon>
        <taxon>Methanobacteriati</taxon>
        <taxon>Methanobacteriota</taxon>
        <taxon>Stenosarchaea group</taxon>
        <taxon>Halobacteria</taxon>
        <taxon>Halobacteriales</taxon>
        <taxon>Natronomonadaceae</taxon>
        <taxon>Halomarina</taxon>
    </lineage>
</organism>
<protein>
    <recommendedName>
        <fullName evidence="4">Carboxypeptidase regulatory-like domain-containing protein</fullName>
    </recommendedName>
</protein>
<sequence>MLRRTFLVTFASGAAAGCLDASDTTATDGGNETLGLRATSDTNGTNETESATVERRYRRCDRVIVPYASLPDDVRAEFDAAREDGRYATDGTLYLLQALDPSVSYVERDGTYYRPDVTQEGGETVLRVAVEDRPTLPTGRTLTVGNGREEPVTAAIADDGRTVAGPEVVEPGAITSFRREVVGTYALRVRGEDGFAETVKWPVSERYACPTVAVTDDGLDVTMEETTLEGCW</sequence>
<proteinExistence type="predicted"/>
<dbReference type="RefSeq" id="WP_276303966.1">
    <property type="nucleotide sequence ID" value="NZ_CP119992.1"/>
</dbReference>
<evidence type="ECO:0000256" key="1">
    <source>
        <dbReference type="SAM" id="MobiDB-lite"/>
    </source>
</evidence>
<evidence type="ECO:0008006" key="4">
    <source>
        <dbReference type="Google" id="ProtNLM"/>
    </source>
</evidence>
<evidence type="ECO:0000313" key="2">
    <source>
        <dbReference type="EMBL" id="MFC7316771.1"/>
    </source>
</evidence>
<name>A0ABD6A847_9EURY</name>
<keyword evidence="3" id="KW-1185">Reference proteome</keyword>
<dbReference type="Proteomes" id="UP001596547">
    <property type="component" value="Unassembled WGS sequence"/>
</dbReference>
<gene>
    <name evidence="2" type="ORF">ACFQPE_08195</name>
</gene>
<reference evidence="2 3" key="1">
    <citation type="journal article" date="2019" name="Int. J. Syst. Evol. Microbiol.">
        <title>The Global Catalogue of Microorganisms (GCM) 10K type strain sequencing project: providing services to taxonomists for standard genome sequencing and annotation.</title>
        <authorList>
            <consortium name="The Broad Institute Genomics Platform"/>
            <consortium name="The Broad Institute Genome Sequencing Center for Infectious Disease"/>
            <person name="Wu L."/>
            <person name="Ma J."/>
        </authorList>
    </citation>
    <scope>NUCLEOTIDE SEQUENCE [LARGE SCALE GENOMIC DNA]</scope>
    <source>
        <strain evidence="2 3">PSR21</strain>
    </source>
</reference>
<evidence type="ECO:0000313" key="3">
    <source>
        <dbReference type="Proteomes" id="UP001596547"/>
    </source>
</evidence>
<feature type="compositionally biased region" description="Polar residues" evidence="1">
    <location>
        <begin position="39"/>
        <end position="51"/>
    </location>
</feature>
<dbReference type="PROSITE" id="PS51257">
    <property type="entry name" value="PROKAR_LIPOPROTEIN"/>
    <property type="match status" value="1"/>
</dbReference>
<dbReference type="AlphaFoldDB" id="A0ABD6A847"/>